<feature type="transmembrane region" description="Helical" evidence="1">
    <location>
        <begin position="43"/>
        <end position="61"/>
    </location>
</feature>
<evidence type="ECO:0000313" key="2">
    <source>
        <dbReference type="EMBL" id="RDH90650.1"/>
    </source>
</evidence>
<reference evidence="2 3" key="1">
    <citation type="journal article" date="2018" name="ISME J.">
        <title>Endosymbiont genomes yield clues of tubeworm success.</title>
        <authorList>
            <person name="Li Y."/>
            <person name="Liles M.R."/>
            <person name="Halanych K.M."/>
        </authorList>
    </citation>
    <scope>NUCLEOTIDE SEQUENCE [LARGE SCALE GENOMIC DNA]</scope>
    <source>
        <strain evidence="2">A1422</strain>
    </source>
</reference>
<comment type="caution">
    <text evidence="2">The sequence shown here is derived from an EMBL/GenBank/DDBJ whole genome shotgun (WGS) entry which is preliminary data.</text>
</comment>
<dbReference type="AlphaFoldDB" id="A0A370DZ93"/>
<feature type="transmembrane region" description="Helical" evidence="1">
    <location>
        <begin position="12"/>
        <end position="31"/>
    </location>
</feature>
<evidence type="ECO:0000313" key="3">
    <source>
        <dbReference type="Proteomes" id="UP000255508"/>
    </source>
</evidence>
<dbReference type="EMBL" id="QFXD01000155">
    <property type="protein sequence ID" value="RDH90650.1"/>
    <property type="molecule type" value="Genomic_DNA"/>
</dbReference>
<name>A0A370DZ93_9GAMM</name>
<keyword evidence="1" id="KW-0812">Transmembrane</keyword>
<dbReference type="Proteomes" id="UP000255508">
    <property type="component" value="Unassembled WGS sequence"/>
</dbReference>
<proteinExistence type="predicted"/>
<accession>A0A370DZ93</accession>
<gene>
    <name evidence="2" type="ORF">DIZ79_08680</name>
</gene>
<keyword evidence="1" id="KW-1133">Transmembrane helix</keyword>
<evidence type="ECO:0000256" key="1">
    <source>
        <dbReference type="SAM" id="Phobius"/>
    </source>
</evidence>
<sequence length="67" mass="7428">MILEDEHLLKSALLGKLSFWLIIIGVFALITPNPAWPEWLARMALSTGIALGLTTIGVGLWNNRNKK</sequence>
<protein>
    <submittedName>
        <fullName evidence="2">Uncharacterized protein</fullName>
    </submittedName>
</protein>
<organism evidence="2 3">
    <name type="scientific">endosymbiont of Lamellibrachia luymesi</name>
    <dbReference type="NCBI Taxonomy" id="2200907"/>
    <lineage>
        <taxon>Bacteria</taxon>
        <taxon>Pseudomonadati</taxon>
        <taxon>Pseudomonadota</taxon>
        <taxon>Gammaproteobacteria</taxon>
        <taxon>sulfur-oxidizing symbionts</taxon>
    </lineage>
</organism>
<keyword evidence="1" id="KW-0472">Membrane</keyword>